<reference evidence="1" key="1">
    <citation type="journal article" date="2003" name="Genome Biol.">
        <title>An integrated gene annotation and transcriptional profiling approach towards the full gene content of the Drosophila genome.</title>
        <authorList>
            <person name="Hild M."/>
            <person name="Beckmann B."/>
            <person name="Haas S.A."/>
            <person name="Koch B."/>
            <person name="Solovyev V."/>
            <person name="Busold C."/>
            <person name="Fellenberg K."/>
            <person name="Boutros M."/>
            <person name="Vingron M."/>
            <person name="Sauer F."/>
            <person name="Hoheisel J.D."/>
            <person name="Paro R."/>
        </authorList>
    </citation>
    <scope>NUCLEOTIDE SEQUENCE</scope>
</reference>
<protein>
    <submittedName>
        <fullName evidence="1">HDC14482</fullName>
    </submittedName>
</protein>
<dbReference type="EMBL" id="BK002669">
    <property type="protein sequence ID" value="DAA04175.1"/>
    <property type="molecule type" value="Genomic_DNA"/>
</dbReference>
<organism evidence="1">
    <name type="scientific">Drosophila melanogaster</name>
    <name type="common">Fruit fly</name>
    <dbReference type="NCBI Taxonomy" id="7227"/>
    <lineage>
        <taxon>Eukaryota</taxon>
        <taxon>Metazoa</taxon>
        <taxon>Ecdysozoa</taxon>
        <taxon>Arthropoda</taxon>
        <taxon>Hexapoda</taxon>
        <taxon>Insecta</taxon>
        <taxon>Pterygota</taxon>
        <taxon>Neoptera</taxon>
        <taxon>Endopterygota</taxon>
        <taxon>Diptera</taxon>
        <taxon>Brachycera</taxon>
        <taxon>Muscomorpha</taxon>
        <taxon>Ephydroidea</taxon>
        <taxon>Drosophilidae</taxon>
        <taxon>Drosophila</taxon>
        <taxon>Sophophora</taxon>
    </lineage>
</organism>
<gene>
    <name evidence="1" type="ORF">HDC14482</name>
</gene>
<dbReference type="PeptideAtlas" id="Q6IJP7"/>
<name>Q6IJP7_DROME</name>
<proteinExistence type="predicted"/>
<evidence type="ECO:0000313" key="1">
    <source>
        <dbReference type="EMBL" id="DAA04175.1"/>
    </source>
</evidence>
<dbReference type="AlphaFoldDB" id="Q6IJP7"/>
<sequence>MRIKWEKKGGKTQTAGVLELGLNARLTANGDTMSCVRVIVIFLGHDQLKCPKVSAANGSQRRNRKFHQFNDFPSTISQPLPLTLAMGNGHSHIWVKAPMSTDNCRISLQSTD</sequence>
<accession>Q6IJP7</accession>